<dbReference type="Pfam" id="PF25431">
    <property type="entry name" value="zf-C17orf113"/>
    <property type="match status" value="1"/>
</dbReference>
<protein>
    <recommendedName>
        <fullName evidence="2">C17orf113 probable zinc finger domain-containing protein</fullName>
    </recommendedName>
</protein>
<dbReference type="AlphaFoldDB" id="A0A9D4FLE9"/>
<accession>A0A9D4FLE9</accession>
<reference evidence="3" key="1">
    <citation type="journal article" date="2019" name="bioRxiv">
        <title>The Genome of the Zebra Mussel, Dreissena polymorpha: A Resource for Invasive Species Research.</title>
        <authorList>
            <person name="McCartney M.A."/>
            <person name="Auch B."/>
            <person name="Kono T."/>
            <person name="Mallez S."/>
            <person name="Zhang Y."/>
            <person name="Obille A."/>
            <person name="Becker A."/>
            <person name="Abrahante J.E."/>
            <person name="Garbe J."/>
            <person name="Badalamenti J.P."/>
            <person name="Herman A."/>
            <person name="Mangelson H."/>
            <person name="Liachko I."/>
            <person name="Sullivan S."/>
            <person name="Sone E.D."/>
            <person name="Koren S."/>
            <person name="Silverstein K.A.T."/>
            <person name="Beckman K.B."/>
            <person name="Gohl D.M."/>
        </authorList>
    </citation>
    <scope>NUCLEOTIDE SEQUENCE</scope>
    <source>
        <strain evidence="3">Duluth1</strain>
        <tissue evidence="3">Whole animal</tissue>
    </source>
</reference>
<keyword evidence="4" id="KW-1185">Reference proteome</keyword>
<gene>
    <name evidence="3" type="ORF">DPMN_151547</name>
</gene>
<dbReference type="InterPro" id="IPR057456">
    <property type="entry name" value="Znf_C17orf113"/>
</dbReference>
<evidence type="ECO:0000313" key="4">
    <source>
        <dbReference type="Proteomes" id="UP000828390"/>
    </source>
</evidence>
<reference evidence="3" key="2">
    <citation type="submission" date="2020-11" db="EMBL/GenBank/DDBJ databases">
        <authorList>
            <person name="McCartney M.A."/>
            <person name="Auch B."/>
            <person name="Kono T."/>
            <person name="Mallez S."/>
            <person name="Becker A."/>
            <person name="Gohl D.M."/>
            <person name="Silverstein K.A.T."/>
            <person name="Koren S."/>
            <person name="Bechman K.B."/>
            <person name="Herman A."/>
            <person name="Abrahante J.E."/>
            <person name="Garbe J."/>
        </authorList>
    </citation>
    <scope>NUCLEOTIDE SEQUENCE</scope>
    <source>
        <strain evidence="3">Duluth1</strain>
        <tissue evidence="3">Whole animal</tissue>
    </source>
</reference>
<dbReference type="Proteomes" id="UP000828390">
    <property type="component" value="Unassembled WGS sequence"/>
</dbReference>
<sequence>MAFSQLRYQSGALPGKKRKQPTDPVSSKRAYEVKRVRTFQQSWQSGREWLQYDPETQLMRCQLCIEFYGPSSNDNIFIKGSSYLRIDGIQLHENSPNHFKAVQAKQAKSTPKSSSTAAKALNNSCIHSLIN</sequence>
<evidence type="ECO:0000256" key="1">
    <source>
        <dbReference type="SAM" id="MobiDB-lite"/>
    </source>
</evidence>
<evidence type="ECO:0000313" key="3">
    <source>
        <dbReference type="EMBL" id="KAH3797957.1"/>
    </source>
</evidence>
<comment type="caution">
    <text evidence="3">The sequence shown here is derived from an EMBL/GenBank/DDBJ whole genome shotgun (WGS) entry which is preliminary data.</text>
</comment>
<evidence type="ECO:0000259" key="2">
    <source>
        <dbReference type="Pfam" id="PF25431"/>
    </source>
</evidence>
<feature type="domain" description="C17orf113 probable zinc finger" evidence="2">
    <location>
        <begin position="48"/>
        <end position="108"/>
    </location>
</feature>
<proteinExistence type="predicted"/>
<dbReference type="EMBL" id="JAIWYP010000007">
    <property type="protein sequence ID" value="KAH3797957.1"/>
    <property type="molecule type" value="Genomic_DNA"/>
</dbReference>
<name>A0A9D4FLE9_DREPO</name>
<organism evidence="3 4">
    <name type="scientific">Dreissena polymorpha</name>
    <name type="common">Zebra mussel</name>
    <name type="synonym">Mytilus polymorpha</name>
    <dbReference type="NCBI Taxonomy" id="45954"/>
    <lineage>
        <taxon>Eukaryota</taxon>
        <taxon>Metazoa</taxon>
        <taxon>Spiralia</taxon>
        <taxon>Lophotrochozoa</taxon>
        <taxon>Mollusca</taxon>
        <taxon>Bivalvia</taxon>
        <taxon>Autobranchia</taxon>
        <taxon>Heteroconchia</taxon>
        <taxon>Euheterodonta</taxon>
        <taxon>Imparidentia</taxon>
        <taxon>Neoheterodontei</taxon>
        <taxon>Myida</taxon>
        <taxon>Dreissenoidea</taxon>
        <taxon>Dreissenidae</taxon>
        <taxon>Dreissena</taxon>
    </lineage>
</organism>
<feature type="region of interest" description="Disordered" evidence="1">
    <location>
        <begin position="1"/>
        <end position="29"/>
    </location>
</feature>